<evidence type="ECO:0000256" key="3">
    <source>
        <dbReference type="ARBA" id="ARBA00004371"/>
    </source>
</evidence>
<dbReference type="Gene3D" id="3.10.20.90">
    <property type="entry name" value="Phosphatidylinositol 3-kinase Catalytic Subunit, Chain A, domain 1"/>
    <property type="match status" value="1"/>
</dbReference>
<keyword evidence="7" id="KW-0597">Phosphoprotein</keyword>
<evidence type="ECO:0000256" key="13">
    <source>
        <dbReference type="ARBA" id="ARBA00023228"/>
    </source>
</evidence>
<feature type="domain" description="Autophagy-related protein 11 C-terminal" evidence="21">
    <location>
        <begin position="1049"/>
        <end position="1133"/>
    </location>
</feature>
<protein>
    <recommendedName>
        <fullName evidence="17">RB1-inducible coiled-coil protein 1</fullName>
    </recommendedName>
    <alternativeName>
        <fullName evidence="18">FAK family kinase-interacting protein of 200 kDa</fullName>
    </alternativeName>
</protein>
<feature type="coiled-coil region" evidence="19">
    <location>
        <begin position="677"/>
        <end position="776"/>
    </location>
</feature>
<dbReference type="PANTHER" id="PTHR13222">
    <property type="entry name" value="RB1-INDUCIBLE COILED-COIL"/>
    <property type="match status" value="1"/>
</dbReference>
<keyword evidence="11 19" id="KW-0175">Coiled coil</keyword>
<evidence type="ECO:0000256" key="12">
    <source>
        <dbReference type="ARBA" id="ARBA00023163"/>
    </source>
</evidence>
<dbReference type="CDD" id="cd17060">
    <property type="entry name" value="Ubl_RB1CC1"/>
    <property type="match status" value="1"/>
</dbReference>
<reference evidence="22" key="1">
    <citation type="submission" date="2021-11" db="EMBL/GenBank/DDBJ databases">
        <authorList>
            <person name="Schell T."/>
        </authorList>
    </citation>
    <scope>NUCLEOTIDE SEQUENCE</scope>
    <source>
        <strain evidence="22">M5</strain>
    </source>
</reference>
<keyword evidence="14" id="KW-0539">Nucleus</keyword>
<feature type="domain" description="Autophagy protein ATG17-like" evidence="20">
    <location>
        <begin position="120"/>
        <end position="450"/>
    </location>
</feature>
<evidence type="ECO:0000256" key="15">
    <source>
        <dbReference type="ARBA" id="ARBA00023306"/>
    </source>
</evidence>
<keyword evidence="8" id="KW-0653">Protein transport</keyword>
<dbReference type="FunFam" id="3.10.20.90:FF:000049">
    <property type="entry name" value="RB1-inducible coiled-coil protein 1 isoform X1"/>
    <property type="match status" value="1"/>
</dbReference>
<evidence type="ECO:0000256" key="7">
    <source>
        <dbReference type="ARBA" id="ARBA00022553"/>
    </source>
</evidence>
<evidence type="ECO:0000256" key="8">
    <source>
        <dbReference type="ARBA" id="ARBA00022927"/>
    </source>
</evidence>
<keyword evidence="6" id="KW-0963">Cytoplasm</keyword>
<evidence type="ECO:0000256" key="17">
    <source>
        <dbReference type="ARBA" id="ARBA00069790"/>
    </source>
</evidence>
<dbReference type="GO" id="GO:0008285">
    <property type="term" value="P:negative regulation of cell population proliferation"/>
    <property type="evidence" value="ECO:0007669"/>
    <property type="project" value="UniProtKB-ARBA"/>
</dbReference>
<dbReference type="GO" id="GO:0000045">
    <property type="term" value="P:autophagosome assembly"/>
    <property type="evidence" value="ECO:0007669"/>
    <property type="project" value="InterPro"/>
</dbReference>
<dbReference type="GO" id="GO:0034727">
    <property type="term" value="P:piecemeal microautophagy of the nucleus"/>
    <property type="evidence" value="ECO:0007669"/>
    <property type="project" value="TreeGrafter"/>
</dbReference>
<dbReference type="GO" id="GO:0005634">
    <property type="term" value="C:nucleus"/>
    <property type="evidence" value="ECO:0007669"/>
    <property type="project" value="UniProtKB-SubCell"/>
</dbReference>
<dbReference type="PANTHER" id="PTHR13222:SF1">
    <property type="entry name" value="RB1-INDUCIBLE COILED-COIL PROTEIN 1"/>
    <property type="match status" value="1"/>
</dbReference>
<dbReference type="GO" id="GO:0061709">
    <property type="term" value="P:reticulophagy"/>
    <property type="evidence" value="ECO:0007669"/>
    <property type="project" value="TreeGrafter"/>
</dbReference>
<keyword evidence="23" id="KW-1185">Reference proteome</keyword>
<dbReference type="GO" id="GO:0005829">
    <property type="term" value="C:cytosol"/>
    <property type="evidence" value="ECO:0007669"/>
    <property type="project" value="UniProtKB-SubCell"/>
</dbReference>
<dbReference type="GO" id="GO:0060090">
    <property type="term" value="F:molecular adaptor activity"/>
    <property type="evidence" value="ECO:0007669"/>
    <property type="project" value="TreeGrafter"/>
</dbReference>
<evidence type="ECO:0000256" key="1">
    <source>
        <dbReference type="ARBA" id="ARBA00004123"/>
    </source>
</evidence>
<comment type="subcellular location">
    <subcellularLocation>
        <location evidence="4">Cytoplasm</location>
        <location evidence="4">Cytosol</location>
    </subcellularLocation>
    <subcellularLocation>
        <location evidence="3">Lysosome</location>
    </subcellularLocation>
    <subcellularLocation>
        <location evidence="1">Nucleus</location>
    </subcellularLocation>
    <subcellularLocation>
        <location evidence="2">Preautophagosomal structure</location>
    </subcellularLocation>
</comment>
<dbReference type="InterPro" id="IPR040040">
    <property type="entry name" value="ATG11"/>
</dbReference>
<dbReference type="SUPFAM" id="SSF54236">
    <property type="entry name" value="Ubiquitin-like"/>
    <property type="match status" value="1"/>
</dbReference>
<dbReference type="GO" id="GO:0034517">
    <property type="term" value="P:ribophagy"/>
    <property type="evidence" value="ECO:0007669"/>
    <property type="project" value="TreeGrafter"/>
</dbReference>
<dbReference type="Pfam" id="PF04108">
    <property type="entry name" value="ATG17_like"/>
    <property type="match status" value="1"/>
</dbReference>
<feature type="coiled-coil region" evidence="19">
    <location>
        <begin position="923"/>
        <end position="982"/>
    </location>
</feature>
<evidence type="ECO:0000256" key="6">
    <source>
        <dbReference type="ARBA" id="ARBA00022490"/>
    </source>
</evidence>
<dbReference type="EMBL" id="CAKKLH010000223">
    <property type="protein sequence ID" value="CAH0106244.1"/>
    <property type="molecule type" value="Genomic_DNA"/>
</dbReference>
<comment type="caution">
    <text evidence="22">The sequence shown here is derived from an EMBL/GenBank/DDBJ whole genome shotgun (WGS) entry which is preliminary data.</text>
</comment>
<dbReference type="Proteomes" id="UP000789390">
    <property type="component" value="Unassembled WGS sequence"/>
</dbReference>
<dbReference type="GO" id="GO:0015031">
    <property type="term" value="P:protein transport"/>
    <property type="evidence" value="ECO:0007669"/>
    <property type="project" value="UniProtKB-KW"/>
</dbReference>
<dbReference type="GO" id="GO:0000422">
    <property type="term" value="P:autophagy of mitochondrion"/>
    <property type="evidence" value="ECO:0007669"/>
    <property type="project" value="TreeGrafter"/>
</dbReference>
<dbReference type="InterPro" id="IPR019954">
    <property type="entry name" value="Ubiquitin_CS"/>
</dbReference>
<accession>A0A8J2WKK4</accession>
<dbReference type="InterPro" id="IPR029071">
    <property type="entry name" value="Ubiquitin-like_domsf"/>
</dbReference>
<gene>
    <name evidence="22" type="ORF">DGAL_LOCUS9398</name>
</gene>
<dbReference type="GO" id="GO:0034045">
    <property type="term" value="C:phagophore assembly site membrane"/>
    <property type="evidence" value="ECO:0007669"/>
    <property type="project" value="TreeGrafter"/>
</dbReference>
<organism evidence="22 23">
    <name type="scientific">Daphnia galeata</name>
    <dbReference type="NCBI Taxonomy" id="27404"/>
    <lineage>
        <taxon>Eukaryota</taxon>
        <taxon>Metazoa</taxon>
        <taxon>Ecdysozoa</taxon>
        <taxon>Arthropoda</taxon>
        <taxon>Crustacea</taxon>
        <taxon>Branchiopoda</taxon>
        <taxon>Diplostraca</taxon>
        <taxon>Cladocera</taxon>
        <taxon>Anomopoda</taxon>
        <taxon>Daphniidae</taxon>
        <taxon>Daphnia</taxon>
    </lineage>
</organism>
<evidence type="ECO:0000256" key="5">
    <source>
        <dbReference type="ARBA" id="ARBA00022448"/>
    </source>
</evidence>
<evidence type="ECO:0000256" key="4">
    <source>
        <dbReference type="ARBA" id="ARBA00004514"/>
    </source>
</evidence>
<comment type="function">
    <text evidence="16">Involved in autophagy. Regulates early events but also late events of autophagosome formation through direct interaction with Atg16L1. Required for the formation of the autophagosome-like double-membrane structure that surrounds the Salmonella-containing vacuole (SCV) during S.typhimurium infection and subsequent xenophagy. Involved in repair of DNA damage caused by ionizing radiation, which subsequently improves cell survival by decreasing apoptosis. Inhibits PTK2/FAK1 and PTK2B/PYK2 kinase activity, affecting their downstream signaling pathways. Plays a role as a modulator of TGF-beta-signaling by restricting substrate specificity of RNF111. Functions as a DNA-binding transcription factor. Is a potent regulator of the RB1 pathway through induction of RB1 expression. Plays a crucial role in muscular differentiation. Plays an indispensable role in fetal hematopoiesis and in the regulation of neuronal homeostasis.</text>
</comment>
<keyword evidence="10" id="KW-0805">Transcription regulation</keyword>
<evidence type="ECO:0000256" key="18">
    <source>
        <dbReference type="ARBA" id="ARBA00080154"/>
    </source>
</evidence>
<evidence type="ECO:0000256" key="2">
    <source>
        <dbReference type="ARBA" id="ARBA00004329"/>
    </source>
</evidence>
<dbReference type="GO" id="GO:0005764">
    <property type="term" value="C:lysosome"/>
    <property type="evidence" value="ECO:0007669"/>
    <property type="project" value="UniProtKB-SubCell"/>
</dbReference>
<evidence type="ECO:0000259" key="20">
    <source>
        <dbReference type="Pfam" id="PF04108"/>
    </source>
</evidence>
<keyword evidence="9" id="KW-0072">Autophagy</keyword>
<evidence type="ECO:0000256" key="10">
    <source>
        <dbReference type="ARBA" id="ARBA00023015"/>
    </source>
</evidence>
<dbReference type="GO" id="GO:0061723">
    <property type="term" value="P:glycophagy"/>
    <property type="evidence" value="ECO:0007669"/>
    <property type="project" value="TreeGrafter"/>
</dbReference>
<keyword evidence="5" id="KW-0813">Transport</keyword>
<keyword evidence="12" id="KW-0804">Transcription</keyword>
<dbReference type="GO" id="GO:1990316">
    <property type="term" value="C:Atg1/ULK1 kinase complex"/>
    <property type="evidence" value="ECO:0007669"/>
    <property type="project" value="TreeGrafter"/>
</dbReference>
<dbReference type="GO" id="GO:0019901">
    <property type="term" value="F:protein kinase binding"/>
    <property type="evidence" value="ECO:0007669"/>
    <property type="project" value="UniProtKB-ARBA"/>
</dbReference>
<evidence type="ECO:0000313" key="23">
    <source>
        <dbReference type="Proteomes" id="UP000789390"/>
    </source>
</evidence>
<feature type="coiled-coil region" evidence="19">
    <location>
        <begin position="804"/>
        <end position="861"/>
    </location>
</feature>
<evidence type="ECO:0000259" key="21">
    <source>
        <dbReference type="Pfam" id="PF10377"/>
    </source>
</evidence>
<dbReference type="AlphaFoldDB" id="A0A8J2WKK4"/>
<evidence type="ECO:0000256" key="19">
    <source>
        <dbReference type="SAM" id="Coils"/>
    </source>
</evidence>
<proteinExistence type="predicted"/>
<dbReference type="GO" id="GO:0031090">
    <property type="term" value="C:organelle membrane"/>
    <property type="evidence" value="ECO:0007669"/>
    <property type="project" value="UniProtKB-ARBA"/>
</dbReference>
<dbReference type="InterPro" id="IPR045326">
    <property type="entry name" value="ATG17-like_dom"/>
</dbReference>
<keyword evidence="13" id="KW-0458">Lysosome</keyword>
<evidence type="ECO:0000256" key="11">
    <source>
        <dbReference type="ARBA" id="ARBA00023054"/>
    </source>
</evidence>
<dbReference type="PROSITE" id="PS00299">
    <property type="entry name" value="UBIQUITIN_1"/>
    <property type="match status" value="1"/>
</dbReference>
<evidence type="ECO:0000256" key="14">
    <source>
        <dbReference type="ARBA" id="ARBA00023242"/>
    </source>
</evidence>
<evidence type="ECO:0000313" key="22">
    <source>
        <dbReference type="EMBL" id="CAH0106244.1"/>
    </source>
</evidence>
<name>A0A8J2WKK4_9CRUS</name>
<dbReference type="Pfam" id="PF10377">
    <property type="entry name" value="ATG11"/>
    <property type="match status" value="1"/>
</dbReference>
<dbReference type="OrthoDB" id="447953at2759"/>
<dbReference type="InterPro" id="IPR019460">
    <property type="entry name" value="Atg11_C"/>
</dbReference>
<sequence length="1139" mass="130856">MLYVFLVDTGTTLTFDMNLALDTVANLKEVIYKACKIAPDKQVLLISGGQGLDPSHRVCSYSAGTDTNPIFLFCKSTIESAVPPSPSIDFGSAHDLRHKAEVCLNDKETTYQTVVARVQLAQQFYETGREITRVCEQLVHDQHMQQQGWSAVVANLEDVVADFKGRTQLFEQTYQHYLSSREEYLDILSHFWDDLNALANIPVLSCLLNQAEEMPLLDWVHSTDDEDTNLNVVADSCTKALEQMDHQLLQALEKHIKSALSSAELPEMKEIRGLDERLCGLEQLLVEARKQVQEQCDIAQALLQNQQRARNFNDASVLPELCTSHRHQIKVMLKNDDKLRDIRSRCSRAKEELGVNLHTRLRWMMFVQRQLSEVHERLNLQNENLRRLRRHFDLLRQLHQAPSIYLRSLVEIVRRKHFATKFVEWAETLSGYSSTVHKDETSLRKSFCESCEGHFVTQLFPGIVEQFTPSFATSPPAPFDANLPSVTIEDLERLKNALPTLWEKLKLPNNIKDLLRDPPILERLYSSAQKLTPMELQVETSVLPSLSAALLSPPVRPCRSKVKRSQSDFHSDYHTDDASDSISRCRDDAGLELQQHLEETVKSQRCRLLALQSHFQCALETGQAALPVFRTELNSIRKLTIEGSQVANEQLTRLRFELIQHIREMFASSERSSEVFLEEAKSQNIRLDQEKKKLEEELTSVRVELEDMKKQCSQWQEEKKELVSSAQFCLRQREEELEKQRVEQLHQQKLKYNQKINALKETVRVAEEKCQTVVNEWQSVSEQENPEALRTWKQELMLGHEVELEQLKLEKDSELSGLLELQNQMTHLDVNDWKEKYEKLLKDSETQKIQLQEELQRKHRLEMEGLRSRFRMMASQSPSDCRSRSDSLDKFEMRTTPPASPCNVVRTKQVSESQSGELLLPLVEKLKQEKDKLSTLVESYTSHYKTSNTKPTKWEATLSEALKESNQTMQSVGSKVDQLRQESVNLSSKPPLPFTTSISQISSANMAASVAVLQSDEKCPQSPLIPPKSLKKKPMSKMTRSLVRQGSANVYGCDVGDAVVVQWDERYSTHILYNKGPYLHFLHADSISSLGLQNMTMEPFLARVIQREFCLVRKEENRYNLPKGTNFYRVKVDRINSTS</sequence>
<keyword evidence="15" id="KW-0131">Cell cycle</keyword>
<evidence type="ECO:0000256" key="9">
    <source>
        <dbReference type="ARBA" id="ARBA00023006"/>
    </source>
</evidence>
<evidence type="ECO:0000256" key="16">
    <source>
        <dbReference type="ARBA" id="ARBA00053494"/>
    </source>
</evidence>